<keyword evidence="2" id="KW-1185">Reference proteome</keyword>
<dbReference type="WBParaSite" id="nRc.2.0.1.t03510-RA">
    <property type="protein sequence ID" value="nRc.2.0.1.t03510-RA"/>
    <property type="gene ID" value="nRc.2.0.1.g03510"/>
</dbReference>
<proteinExistence type="predicted"/>
<evidence type="ECO:0000313" key="3">
    <source>
        <dbReference type="WBParaSite" id="nRc.2.0.1.t03510-RA"/>
    </source>
</evidence>
<organism evidence="2 3">
    <name type="scientific">Romanomermis culicivorax</name>
    <name type="common">Nematode worm</name>
    <dbReference type="NCBI Taxonomy" id="13658"/>
    <lineage>
        <taxon>Eukaryota</taxon>
        <taxon>Metazoa</taxon>
        <taxon>Ecdysozoa</taxon>
        <taxon>Nematoda</taxon>
        <taxon>Enoplea</taxon>
        <taxon>Dorylaimia</taxon>
        <taxon>Mermithida</taxon>
        <taxon>Mermithoidea</taxon>
        <taxon>Mermithidae</taxon>
        <taxon>Romanomermis</taxon>
    </lineage>
</organism>
<evidence type="ECO:0000313" key="2">
    <source>
        <dbReference type="Proteomes" id="UP000887565"/>
    </source>
</evidence>
<name>A0A915HPW6_ROMCU</name>
<accession>A0A915HPW6</accession>
<protein>
    <submittedName>
        <fullName evidence="3">Uncharacterized protein</fullName>
    </submittedName>
</protein>
<reference evidence="3" key="1">
    <citation type="submission" date="2022-11" db="UniProtKB">
        <authorList>
            <consortium name="WormBaseParasite"/>
        </authorList>
    </citation>
    <scope>IDENTIFICATION</scope>
</reference>
<sequence length="174" mass="19083">MTKSRKPHTARSTAGARRLHTPSPHRSCQVHRKMPGERTVKYEEKCVKRGQCSRELAALAGQHRTSTDGVTLQLCVMPTKHSTAEAAQDGALMPLWTQLPPAKETPCHTSPQGTALPCGAGCPIHTNKRRAVPCGGFSYLTARHRAAPCSFTFGFCSSQKNIYRLDEEAVEDEK</sequence>
<dbReference type="Proteomes" id="UP000887565">
    <property type="component" value="Unplaced"/>
</dbReference>
<feature type="region of interest" description="Disordered" evidence="1">
    <location>
        <begin position="1"/>
        <end position="35"/>
    </location>
</feature>
<evidence type="ECO:0000256" key="1">
    <source>
        <dbReference type="SAM" id="MobiDB-lite"/>
    </source>
</evidence>
<dbReference type="AlphaFoldDB" id="A0A915HPW6"/>